<dbReference type="PROSITE" id="PS50102">
    <property type="entry name" value="RRM"/>
    <property type="match status" value="1"/>
</dbReference>
<feature type="domain" description="CID" evidence="7">
    <location>
        <begin position="454"/>
        <end position="603"/>
    </location>
</feature>
<feature type="domain" description="SURP motif" evidence="6">
    <location>
        <begin position="317"/>
        <end position="365"/>
    </location>
</feature>
<reference evidence="8" key="1">
    <citation type="submission" date="2023-06" db="EMBL/GenBank/DDBJ databases">
        <title>Survivors Of The Sea: Transcriptome response of Skeletonema marinoi to long-term dormancy.</title>
        <authorList>
            <person name="Pinder M.I.M."/>
            <person name="Kourtchenko O."/>
            <person name="Robertson E.K."/>
            <person name="Larsson T."/>
            <person name="Maumus F."/>
            <person name="Osuna-Cruz C.M."/>
            <person name="Vancaester E."/>
            <person name="Stenow R."/>
            <person name="Vandepoele K."/>
            <person name="Ploug H."/>
            <person name="Bruchert V."/>
            <person name="Godhe A."/>
            <person name="Topel M."/>
        </authorList>
    </citation>
    <scope>NUCLEOTIDE SEQUENCE</scope>
    <source>
        <strain evidence="8">R05AC</strain>
    </source>
</reference>
<dbReference type="Pfam" id="PF01805">
    <property type="entry name" value="Surp"/>
    <property type="match status" value="1"/>
</dbReference>
<dbReference type="SMART" id="SM00360">
    <property type="entry name" value="RRM"/>
    <property type="match status" value="1"/>
</dbReference>
<dbReference type="InterPro" id="IPR035967">
    <property type="entry name" value="SWAP/Surp_sf"/>
</dbReference>
<dbReference type="InterPro" id="IPR006569">
    <property type="entry name" value="CID_dom"/>
</dbReference>
<evidence type="ECO:0000259" key="7">
    <source>
        <dbReference type="PROSITE" id="PS51391"/>
    </source>
</evidence>
<dbReference type="Gene3D" id="1.25.40.90">
    <property type="match status" value="1"/>
</dbReference>
<feature type="compositionally biased region" description="Low complexity" evidence="4">
    <location>
        <begin position="48"/>
        <end position="62"/>
    </location>
</feature>
<proteinExistence type="predicted"/>
<dbReference type="SUPFAM" id="SSF54928">
    <property type="entry name" value="RNA-binding domain, RBD"/>
    <property type="match status" value="1"/>
</dbReference>
<evidence type="ECO:0000259" key="6">
    <source>
        <dbReference type="PROSITE" id="PS50128"/>
    </source>
</evidence>
<dbReference type="InterPro" id="IPR000504">
    <property type="entry name" value="RRM_dom"/>
</dbReference>
<dbReference type="Pfam" id="PF04818">
    <property type="entry name" value="CID"/>
    <property type="match status" value="1"/>
</dbReference>
<comment type="caution">
    <text evidence="8">The sequence shown here is derived from an EMBL/GenBank/DDBJ whole genome shotgun (WGS) entry which is preliminary data.</text>
</comment>
<keyword evidence="9" id="KW-1185">Reference proteome</keyword>
<dbReference type="GO" id="GO:0005634">
    <property type="term" value="C:nucleus"/>
    <property type="evidence" value="ECO:0007669"/>
    <property type="project" value="TreeGrafter"/>
</dbReference>
<dbReference type="PANTHER" id="PTHR23140:SF0">
    <property type="entry name" value="U2 SNRNP-ASSOCIATED SURP MOTIF-CONTAINING PROTEIN"/>
    <property type="match status" value="1"/>
</dbReference>
<dbReference type="PROSITE" id="PS51391">
    <property type="entry name" value="CID"/>
    <property type="match status" value="1"/>
</dbReference>
<evidence type="ECO:0000259" key="5">
    <source>
        <dbReference type="PROSITE" id="PS50102"/>
    </source>
</evidence>
<dbReference type="InterPro" id="IPR000061">
    <property type="entry name" value="Surp"/>
</dbReference>
<evidence type="ECO:0000313" key="9">
    <source>
        <dbReference type="Proteomes" id="UP001224775"/>
    </source>
</evidence>
<dbReference type="Pfam" id="PF00076">
    <property type="entry name" value="RRM_1"/>
    <property type="match status" value="1"/>
</dbReference>
<dbReference type="Gene3D" id="1.10.10.790">
    <property type="entry name" value="Surp module"/>
    <property type="match status" value="1"/>
</dbReference>
<dbReference type="SMART" id="SM00648">
    <property type="entry name" value="SWAP"/>
    <property type="match status" value="1"/>
</dbReference>
<protein>
    <submittedName>
        <fullName evidence="8">U2 snRNP-associated SURP motif-containing protein</fullName>
    </submittedName>
</protein>
<evidence type="ECO:0000313" key="8">
    <source>
        <dbReference type="EMBL" id="KAK1737196.1"/>
    </source>
</evidence>
<feature type="compositionally biased region" description="Basic residues" evidence="4">
    <location>
        <begin position="30"/>
        <end position="39"/>
    </location>
</feature>
<accession>A0AAD8Y0A3</accession>
<dbReference type="PANTHER" id="PTHR23140">
    <property type="entry name" value="RNA PROCESSING PROTEIN LD23810P"/>
    <property type="match status" value="1"/>
</dbReference>
<dbReference type="InterPro" id="IPR012677">
    <property type="entry name" value="Nucleotide-bd_a/b_plait_sf"/>
</dbReference>
<evidence type="ECO:0000256" key="4">
    <source>
        <dbReference type="SAM" id="MobiDB-lite"/>
    </source>
</evidence>
<feature type="region of interest" description="Disordered" evidence="4">
    <location>
        <begin position="646"/>
        <end position="719"/>
    </location>
</feature>
<keyword evidence="1 2" id="KW-0694">RNA-binding</keyword>
<dbReference type="SUPFAM" id="SSF109905">
    <property type="entry name" value="Surp module (SWAP domain)"/>
    <property type="match status" value="1"/>
</dbReference>
<dbReference type="GO" id="GO:0006396">
    <property type="term" value="P:RNA processing"/>
    <property type="evidence" value="ECO:0007669"/>
    <property type="project" value="InterPro"/>
</dbReference>
<dbReference type="AlphaFoldDB" id="A0AAD8Y0A3"/>
<dbReference type="EMBL" id="JATAAI010000026">
    <property type="protein sequence ID" value="KAK1737196.1"/>
    <property type="molecule type" value="Genomic_DNA"/>
</dbReference>
<dbReference type="InterPro" id="IPR008942">
    <property type="entry name" value="ENTH_VHS"/>
</dbReference>
<dbReference type="SMART" id="SM00582">
    <property type="entry name" value="RPR"/>
    <property type="match status" value="1"/>
</dbReference>
<dbReference type="Gene3D" id="3.30.70.330">
    <property type="match status" value="1"/>
</dbReference>
<evidence type="ECO:0000256" key="1">
    <source>
        <dbReference type="ARBA" id="ARBA00022884"/>
    </source>
</evidence>
<dbReference type="PROSITE" id="PS50128">
    <property type="entry name" value="SURP"/>
    <property type="match status" value="1"/>
</dbReference>
<evidence type="ECO:0000256" key="2">
    <source>
        <dbReference type="PROSITE-ProRule" id="PRU00176"/>
    </source>
</evidence>
<dbReference type="GO" id="GO:0003723">
    <property type="term" value="F:RNA binding"/>
    <property type="evidence" value="ECO:0007669"/>
    <property type="project" value="UniProtKB-UniRule"/>
</dbReference>
<feature type="region of interest" description="Disordered" evidence="4">
    <location>
        <begin position="1"/>
        <end position="82"/>
    </location>
</feature>
<sequence length="719" mass="80321">MVVRRGKPLKGFGDDSSSSDSEDGGFAAISKKKGGKKRPRDNPPSSASNEIITDSNNNTTTSALPSTETSSNKRHHHANASRQAKMDALLQELQTTKPTDPATSQAEDYGSIYAHEASYHGDGYDRPPPQKMGSYVEPGQEHLTSNIFVGNLDPTTTEEELTDAFRQFGDLYSVKIMWPRTSEERARNRNTGFVCFMTRKDAEDAFDAYCDADVFDNGRRIVLRWGKNVKKTVKFGVGVPSNMRKKPRAGTTTEEEAHDYLSIESKQPTAYSVEENKAKAIQLNNSLKYGIPVYDPAKHSDDAIVVTAPADSRRLKFISTVASFVAKDGSLLEQKLIQAESSNPDFQFLSPGEGDTEKMAEHIYYRWRVYSFCQGDGENLWRTEPFLMIEPYGRWWIPPPLNAEAAHMEEEAAKRLEKDRAAAQEERRSLTQKKEFSTGREMERAKFSRGELKLNDWEKERFDELLRKNLCASQESICDAMSFAFEKSGAAREISALLKESLLEQDGGISADTRIARLFLLSDILFNSQQPGVKNAFQYRDAIEKMSPEIFESLGRHGNGRAGRIVMAKLKRAVSSVLSAWVNWSVFDSSYIDELESKFEGRKISVAKIIQEEEVEEEVHVNETTEMESSETVNAEDIEIHDAKTSTIPKGSGFVTVADQDEKNDPNSAIVDEDLDGEVLDDDDLDGEPLSDGDLDGEPLSDEDLDGEAFGDDDILDTE</sequence>
<dbReference type="InterPro" id="IPR035979">
    <property type="entry name" value="RBD_domain_sf"/>
</dbReference>
<evidence type="ECO:0000256" key="3">
    <source>
        <dbReference type="SAM" id="Coils"/>
    </source>
</evidence>
<name>A0AAD8Y0A3_9STRA</name>
<feature type="coiled-coil region" evidence="3">
    <location>
        <begin position="406"/>
        <end position="433"/>
    </location>
</feature>
<feature type="domain" description="RRM" evidence="5">
    <location>
        <begin position="145"/>
        <end position="228"/>
    </location>
</feature>
<feature type="compositionally biased region" description="Acidic residues" evidence="4">
    <location>
        <begin position="671"/>
        <end position="719"/>
    </location>
</feature>
<gene>
    <name evidence="8" type="ORF">QTG54_012063</name>
</gene>
<dbReference type="Proteomes" id="UP001224775">
    <property type="component" value="Unassembled WGS sequence"/>
</dbReference>
<keyword evidence="3" id="KW-0175">Coiled coil</keyword>
<organism evidence="8 9">
    <name type="scientific">Skeletonema marinoi</name>
    <dbReference type="NCBI Taxonomy" id="267567"/>
    <lineage>
        <taxon>Eukaryota</taxon>
        <taxon>Sar</taxon>
        <taxon>Stramenopiles</taxon>
        <taxon>Ochrophyta</taxon>
        <taxon>Bacillariophyta</taxon>
        <taxon>Coscinodiscophyceae</taxon>
        <taxon>Thalassiosirophycidae</taxon>
        <taxon>Thalassiosirales</taxon>
        <taxon>Skeletonemataceae</taxon>
        <taxon>Skeletonema</taxon>
        <taxon>Skeletonema marinoi-dohrnii complex</taxon>
    </lineage>
</organism>
<dbReference type="InterPro" id="IPR051485">
    <property type="entry name" value="SR-CTD_assoc_factor"/>
</dbReference>